<sequence>MSNSRGLEKVARFGFIARGIAYIVLGVLGFMLAVGTAEHSANEVGALAALSEQPLGYLLLWILVFGFAALAVWRFTQVATAGRTVSGGHRAYAAVAGIFYALAFFFTLRFVVNGRLPAPGEVVARDFTTRILAWPGGQVVVALLGIAVLAFGLLLIVRGARLHFTDDLRMGWMTRGSRTAAVWLGRAGYIARGAVVAAIGLAALVAALNYDPAQVEGVDGVLRDFAGTPFGPWLLILIALGLIAFGLLSFLEARHRRTYGGVPV</sequence>
<protein>
    <submittedName>
        <fullName evidence="3">DUF1206 domain-containing protein</fullName>
    </submittedName>
</protein>
<feature type="transmembrane region" description="Helical" evidence="1">
    <location>
        <begin position="12"/>
        <end position="35"/>
    </location>
</feature>
<feature type="transmembrane region" description="Helical" evidence="1">
    <location>
        <begin position="230"/>
        <end position="251"/>
    </location>
</feature>
<dbReference type="RefSeq" id="WP_378615351.1">
    <property type="nucleotide sequence ID" value="NZ_JBHSAX010000022.1"/>
</dbReference>
<keyword evidence="4" id="KW-1185">Reference proteome</keyword>
<dbReference type="Pfam" id="PF06724">
    <property type="entry name" value="DUF1206"/>
    <property type="match status" value="3"/>
</dbReference>
<feature type="transmembrane region" description="Helical" evidence="1">
    <location>
        <begin position="189"/>
        <end position="210"/>
    </location>
</feature>
<comment type="caution">
    <text evidence="3">The sequence shown here is derived from an EMBL/GenBank/DDBJ whole genome shotgun (WGS) entry which is preliminary data.</text>
</comment>
<keyword evidence="1" id="KW-0812">Transmembrane</keyword>
<accession>A0ABV8E016</accession>
<proteinExistence type="predicted"/>
<feature type="domain" description="DUF1206" evidence="2">
    <location>
        <begin position="187"/>
        <end position="255"/>
    </location>
</feature>
<feature type="domain" description="DUF1206" evidence="2">
    <location>
        <begin position="94"/>
        <end position="160"/>
    </location>
</feature>
<keyword evidence="1" id="KW-0472">Membrane</keyword>
<feature type="transmembrane region" description="Helical" evidence="1">
    <location>
        <begin position="132"/>
        <end position="157"/>
    </location>
</feature>
<evidence type="ECO:0000313" key="4">
    <source>
        <dbReference type="Proteomes" id="UP001595696"/>
    </source>
</evidence>
<feature type="transmembrane region" description="Helical" evidence="1">
    <location>
        <begin position="55"/>
        <end position="73"/>
    </location>
</feature>
<evidence type="ECO:0000313" key="3">
    <source>
        <dbReference type="EMBL" id="MFC3965480.1"/>
    </source>
</evidence>
<evidence type="ECO:0000259" key="2">
    <source>
        <dbReference type="Pfam" id="PF06724"/>
    </source>
</evidence>
<gene>
    <name evidence="3" type="ORF">ACFO0B_26115</name>
</gene>
<dbReference type="EMBL" id="JBHSAX010000022">
    <property type="protein sequence ID" value="MFC3965480.1"/>
    <property type="molecule type" value="Genomic_DNA"/>
</dbReference>
<reference evidence="4" key="1">
    <citation type="journal article" date="2019" name="Int. J. Syst. Evol. Microbiol.">
        <title>The Global Catalogue of Microorganisms (GCM) 10K type strain sequencing project: providing services to taxonomists for standard genome sequencing and annotation.</title>
        <authorList>
            <consortium name="The Broad Institute Genomics Platform"/>
            <consortium name="The Broad Institute Genome Sequencing Center for Infectious Disease"/>
            <person name="Wu L."/>
            <person name="Ma J."/>
        </authorList>
    </citation>
    <scope>NUCLEOTIDE SEQUENCE [LARGE SCALE GENOMIC DNA]</scope>
    <source>
        <strain evidence="4">CGMCC 4.7330</strain>
    </source>
</reference>
<evidence type="ECO:0000256" key="1">
    <source>
        <dbReference type="SAM" id="Phobius"/>
    </source>
</evidence>
<dbReference type="Proteomes" id="UP001595696">
    <property type="component" value="Unassembled WGS sequence"/>
</dbReference>
<feature type="transmembrane region" description="Helical" evidence="1">
    <location>
        <begin position="93"/>
        <end position="112"/>
    </location>
</feature>
<keyword evidence="1" id="KW-1133">Transmembrane helix</keyword>
<feature type="domain" description="DUF1206" evidence="2">
    <location>
        <begin position="13"/>
        <end position="80"/>
    </location>
</feature>
<organism evidence="3 4">
    <name type="scientific">Nocardia jiangsuensis</name>
    <dbReference type="NCBI Taxonomy" id="1691563"/>
    <lineage>
        <taxon>Bacteria</taxon>
        <taxon>Bacillati</taxon>
        <taxon>Actinomycetota</taxon>
        <taxon>Actinomycetes</taxon>
        <taxon>Mycobacteriales</taxon>
        <taxon>Nocardiaceae</taxon>
        <taxon>Nocardia</taxon>
    </lineage>
</organism>
<dbReference type="InterPro" id="IPR009597">
    <property type="entry name" value="DUF1206"/>
</dbReference>
<name>A0ABV8E016_9NOCA</name>